<proteinExistence type="predicted"/>
<keyword evidence="3" id="KW-1185">Reference proteome</keyword>
<dbReference type="AlphaFoldDB" id="A0AAQ3T687"/>
<dbReference type="EMBL" id="CP144747">
    <property type="protein sequence ID" value="WVZ66877.1"/>
    <property type="molecule type" value="Genomic_DNA"/>
</dbReference>
<accession>A0AAQ3T687</accession>
<evidence type="ECO:0000313" key="3">
    <source>
        <dbReference type="Proteomes" id="UP001341281"/>
    </source>
</evidence>
<feature type="non-terminal residue" evidence="2">
    <location>
        <position position="395"/>
    </location>
</feature>
<feature type="region of interest" description="Disordered" evidence="1">
    <location>
        <begin position="372"/>
        <end position="395"/>
    </location>
</feature>
<reference evidence="2 3" key="1">
    <citation type="submission" date="2024-02" db="EMBL/GenBank/DDBJ databases">
        <title>High-quality chromosome-scale genome assembly of Pensacola bahiagrass (Paspalum notatum Flugge var. saurae).</title>
        <authorList>
            <person name="Vega J.M."/>
            <person name="Podio M."/>
            <person name="Orjuela J."/>
            <person name="Siena L.A."/>
            <person name="Pessino S.C."/>
            <person name="Combes M.C."/>
            <person name="Mariac C."/>
            <person name="Albertini E."/>
            <person name="Pupilli F."/>
            <person name="Ortiz J.P.A."/>
            <person name="Leblanc O."/>
        </authorList>
    </citation>
    <scope>NUCLEOTIDE SEQUENCE [LARGE SCALE GENOMIC DNA]</scope>
    <source>
        <strain evidence="2">R1</strain>
        <tissue evidence="2">Leaf</tissue>
    </source>
</reference>
<sequence length="395" mass="42402">CYIKPHLCHSSTLCGFCRNSTLLRSSGLRSNRRSNLAILKSVSSSSFNQNSSRNFFDNLSIPFFLPPPSSSSSSSSAASSFAASMLCSNCVYASNTTLNSFTLANLVGELAYPAPQDGIHLEASNLIGMLGEDLAQLKPELVPGFPLDRSEAITVGSLLPAVGRYKEIDEILSVGRVELKITAEHPERRLNRAGLERRQAQVQRPDAVVLRHRQRAQGAVEGAARARDEALVEDPDARHLVHRRQRPLEGVVERRVGRVVDGVRPRVVQALAEVGVPELVAPRQRLDRALMTARLANGAPARATRYRHQPLSLNGSRKISSSYARSSSVGYSSGETPTGAASFAAGAGAGATATGPVAAGMGRVRFRWWLAQTQNGDGESGEPEGISDSLTGRPR</sequence>
<gene>
    <name evidence="2" type="ORF">U9M48_016040</name>
</gene>
<name>A0AAQ3T687_PASNO</name>
<evidence type="ECO:0000256" key="1">
    <source>
        <dbReference type="SAM" id="MobiDB-lite"/>
    </source>
</evidence>
<organism evidence="2 3">
    <name type="scientific">Paspalum notatum var. saurae</name>
    <dbReference type="NCBI Taxonomy" id="547442"/>
    <lineage>
        <taxon>Eukaryota</taxon>
        <taxon>Viridiplantae</taxon>
        <taxon>Streptophyta</taxon>
        <taxon>Embryophyta</taxon>
        <taxon>Tracheophyta</taxon>
        <taxon>Spermatophyta</taxon>
        <taxon>Magnoliopsida</taxon>
        <taxon>Liliopsida</taxon>
        <taxon>Poales</taxon>
        <taxon>Poaceae</taxon>
        <taxon>PACMAD clade</taxon>
        <taxon>Panicoideae</taxon>
        <taxon>Andropogonodae</taxon>
        <taxon>Paspaleae</taxon>
        <taxon>Paspalinae</taxon>
        <taxon>Paspalum</taxon>
    </lineage>
</organism>
<protein>
    <submittedName>
        <fullName evidence="2">Uncharacterized protein</fullName>
    </submittedName>
</protein>
<dbReference type="Proteomes" id="UP001341281">
    <property type="component" value="Chromosome 03"/>
</dbReference>
<evidence type="ECO:0000313" key="2">
    <source>
        <dbReference type="EMBL" id="WVZ66877.1"/>
    </source>
</evidence>